<evidence type="ECO:0000259" key="8">
    <source>
        <dbReference type="PROSITE" id="PS50110"/>
    </source>
</evidence>
<evidence type="ECO:0000256" key="5">
    <source>
        <dbReference type="ARBA" id="ARBA00023163"/>
    </source>
</evidence>
<keyword evidence="1 6" id="KW-0597">Phosphoprotein</keyword>
<dbReference type="Gene3D" id="1.10.10.10">
    <property type="entry name" value="Winged helix-like DNA-binding domain superfamily/Winged helix DNA-binding domain"/>
    <property type="match status" value="1"/>
</dbReference>
<evidence type="ECO:0000256" key="6">
    <source>
        <dbReference type="PROSITE-ProRule" id="PRU00169"/>
    </source>
</evidence>
<dbReference type="InterPro" id="IPR001789">
    <property type="entry name" value="Sig_transdc_resp-reg_receiver"/>
</dbReference>
<dbReference type="InterPro" id="IPR039420">
    <property type="entry name" value="WalR-like"/>
</dbReference>
<name>A0A1H4AJU5_9FLAO</name>
<dbReference type="Pfam" id="PF00027">
    <property type="entry name" value="cNMP_binding"/>
    <property type="match status" value="1"/>
</dbReference>
<dbReference type="AlphaFoldDB" id="A0A1H4AJU5"/>
<evidence type="ECO:0000256" key="3">
    <source>
        <dbReference type="ARBA" id="ARBA00023015"/>
    </source>
</evidence>
<feature type="domain" description="HTH crp-type" evidence="9">
    <location>
        <begin position="271"/>
        <end position="340"/>
    </location>
</feature>
<feature type="domain" description="Cyclic nucleotide-binding" evidence="7">
    <location>
        <begin position="146"/>
        <end position="257"/>
    </location>
</feature>
<dbReference type="GO" id="GO:0006355">
    <property type="term" value="P:regulation of DNA-templated transcription"/>
    <property type="evidence" value="ECO:0007669"/>
    <property type="project" value="InterPro"/>
</dbReference>
<proteinExistence type="predicted"/>
<dbReference type="GO" id="GO:0000976">
    <property type="term" value="F:transcription cis-regulatory region binding"/>
    <property type="evidence" value="ECO:0007669"/>
    <property type="project" value="TreeGrafter"/>
</dbReference>
<dbReference type="Pfam" id="PF00072">
    <property type="entry name" value="Response_reg"/>
    <property type="match status" value="1"/>
</dbReference>
<evidence type="ECO:0000259" key="7">
    <source>
        <dbReference type="PROSITE" id="PS50042"/>
    </source>
</evidence>
<dbReference type="InterPro" id="IPR014710">
    <property type="entry name" value="RmlC-like_jellyroll"/>
</dbReference>
<dbReference type="InterPro" id="IPR012318">
    <property type="entry name" value="HTH_CRP"/>
</dbReference>
<keyword evidence="11" id="KW-1185">Reference proteome</keyword>
<dbReference type="EMBL" id="FNQF01000005">
    <property type="protein sequence ID" value="SEA35924.1"/>
    <property type="molecule type" value="Genomic_DNA"/>
</dbReference>
<feature type="domain" description="Response regulatory" evidence="8">
    <location>
        <begin position="4"/>
        <end position="120"/>
    </location>
</feature>
<dbReference type="PROSITE" id="PS51063">
    <property type="entry name" value="HTH_CRP_2"/>
    <property type="match status" value="1"/>
</dbReference>
<dbReference type="SUPFAM" id="SSF51206">
    <property type="entry name" value="cAMP-binding domain-like"/>
    <property type="match status" value="1"/>
</dbReference>
<dbReference type="SUPFAM" id="SSF46785">
    <property type="entry name" value="Winged helix' DNA-binding domain"/>
    <property type="match status" value="1"/>
</dbReference>
<dbReference type="PROSITE" id="PS50042">
    <property type="entry name" value="CNMP_BINDING_3"/>
    <property type="match status" value="1"/>
</dbReference>
<dbReference type="Gene3D" id="3.40.50.2300">
    <property type="match status" value="1"/>
</dbReference>
<dbReference type="GO" id="GO:0032993">
    <property type="term" value="C:protein-DNA complex"/>
    <property type="evidence" value="ECO:0007669"/>
    <property type="project" value="TreeGrafter"/>
</dbReference>
<keyword evidence="5" id="KW-0804">Transcription</keyword>
<dbReference type="SMART" id="SM00100">
    <property type="entry name" value="cNMP"/>
    <property type="match status" value="1"/>
</dbReference>
<reference evidence="10 11" key="1">
    <citation type="submission" date="2016-10" db="EMBL/GenBank/DDBJ databases">
        <authorList>
            <person name="de Groot N.N."/>
        </authorList>
    </citation>
    <scope>NUCLEOTIDE SEQUENCE [LARGE SCALE GENOMIC DNA]</scope>
    <source>
        <strain evidence="10 11">DSM 23581</strain>
    </source>
</reference>
<protein>
    <submittedName>
        <fullName evidence="10">cAMP-binding domain of CRP or a regulatory subunit of cAMP-dependent protein kinases</fullName>
    </submittedName>
</protein>
<evidence type="ECO:0000256" key="1">
    <source>
        <dbReference type="ARBA" id="ARBA00022553"/>
    </source>
</evidence>
<dbReference type="PANTHER" id="PTHR48111">
    <property type="entry name" value="REGULATOR OF RPOS"/>
    <property type="match status" value="1"/>
</dbReference>
<evidence type="ECO:0000256" key="4">
    <source>
        <dbReference type="ARBA" id="ARBA00023125"/>
    </source>
</evidence>
<keyword evidence="10" id="KW-0808">Transferase</keyword>
<gene>
    <name evidence="10" type="ORF">SAMN05421540_10554</name>
</gene>
<dbReference type="STRING" id="908615.SAMN05421540_10554"/>
<dbReference type="InterPro" id="IPR018490">
    <property type="entry name" value="cNMP-bd_dom_sf"/>
</dbReference>
<dbReference type="RefSeq" id="WP_093243688.1">
    <property type="nucleotide sequence ID" value="NZ_FNQF01000005.1"/>
</dbReference>
<dbReference type="SUPFAM" id="SSF52172">
    <property type="entry name" value="CheY-like"/>
    <property type="match status" value="1"/>
</dbReference>
<evidence type="ECO:0000313" key="10">
    <source>
        <dbReference type="EMBL" id="SEA35924.1"/>
    </source>
</evidence>
<dbReference type="Pfam" id="PF13545">
    <property type="entry name" value="HTH_Crp_2"/>
    <property type="match status" value="1"/>
</dbReference>
<dbReference type="GO" id="GO:0000156">
    <property type="term" value="F:phosphorelay response regulator activity"/>
    <property type="evidence" value="ECO:0007669"/>
    <property type="project" value="TreeGrafter"/>
</dbReference>
<dbReference type="Proteomes" id="UP000198820">
    <property type="component" value="Unassembled WGS sequence"/>
</dbReference>
<dbReference type="SMART" id="SM00448">
    <property type="entry name" value="REC"/>
    <property type="match status" value="1"/>
</dbReference>
<organism evidence="10 11">
    <name type="scientific">Psychroflexus halocasei</name>
    <dbReference type="NCBI Taxonomy" id="908615"/>
    <lineage>
        <taxon>Bacteria</taxon>
        <taxon>Pseudomonadati</taxon>
        <taxon>Bacteroidota</taxon>
        <taxon>Flavobacteriia</taxon>
        <taxon>Flavobacteriales</taxon>
        <taxon>Flavobacteriaceae</taxon>
        <taxon>Psychroflexus</taxon>
    </lineage>
</organism>
<keyword evidence="4" id="KW-0238">DNA-binding</keyword>
<evidence type="ECO:0000259" key="9">
    <source>
        <dbReference type="PROSITE" id="PS51063"/>
    </source>
</evidence>
<dbReference type="InterPro" id="IPR036388">
    <property type="entry name" value="WH-like_DNA-bd_sf"/>
</dbReference>
<dbReference type="Gene3D" id="2.60.120.10">
    <property type="entry name" value="Jelly Rolls"/>
    <property type="match status" value="1"/>
</dbReference>
<dbReference type="SMART" id="SM00419">
    <property type="entry name" value="HTH_CRP"/>
    <property type="match status" value="1"/>
</dbReference>
<evidence type="ECO:0000256" key="2">
    <source>
        <dbReference type="ARBA" id="ARBA00023012"/>
    </source>
</evidence>
<evidence type="ECO:0000313" key="11">
    <source>
        <dbReference type="Proteomes" id="UP000198820"/>
    </source>
</evidence>
<keyword evidence="2" id="KW-0902">Two-component regulatory system</keyword>
<keyword evidence="3" id="KW-0805">Transcription regulation</keyword>
<dbReference type="InterPro" id="IPR011006">
    <property type="entry name" value="CheY-like_superfamily"/>
</dbReference>
<accession>A0A1H4AJU5</accession>
<dbReference type="CDD" id="cd17574">
    <property type="entry name" value="REC_OmpR"/>
    <property type="match status" value="1"/>
</dbReference>
<dbReference type="GO" id="GO:0005829">
    <property type="term" value="C:cytosol"/>
    <property type="evidence" value="ECO:0007669"/>
    <property type="project" value="TreeGrafter"/>
</dbReference>
<dbReference type="GO" id="GO:0016301">
    <property type="term" value="F:kinase activity"/>
    <property type="evidence" value="ECO:0007669"/>
    <property type="project" value="UniProtKB-KW"/>
</dbReference>
<dbReference type="InterPro" id="IPR000595">
    <property type="entry name" value="cNMP-bd_dom"/>
</dbReference>
<sequence>MSKKVLLIEDDQTVRENTAEILELSDYDVETAADGEIGIQSAIRFQPDIIVCDIMMPKLDGYDVLKALSQHPKTKRLPFIFLSAKTDRNDVRRGMNLGADDYLTKPFEEDDLIHAIESRIAKTKILQEREIEEVEDSNQLQSFEALKEIIKDFEIQVYDQNEMIYEAGQTANRVFLIERGVVKTHQIDQNGKELTTALFRDDNFFGQLSFTKTSNYVDNATAMEKTKLYEISIDDFRKFFNKNPQVMFEFIDNLGDSLNETKSQLVEMAYSSVRKKTAQTVLVFAERLKKNKLNQIRISRADLAAVAGIASESLIRTLSDFKKRGIIQVEGRNIKILDFEALKNIS</sequence>
<keyword evidence="10" id="KW-0418">Kinase</keyword>
<dbReference type="PANTHER" id="PTHR48111:SF1">
    <property type="entry name" value="TWO-COMPONENT RESPONSE REGULATOR ORR33"/>
    <property type="match status" value="1"/>
</dbReference>
<feature type="modified residue" description="4-aspartylphosphate" evidence="6">
    <location>
        <position position="53"/>
    </location>
</feature>
<dbReference type="PROSITE" id="PS50110">
    <property type="entry name" value="RESPONSE_REGULATORY"/>
    <property type="match status" value="1"/>
</dbReference>
<dbReference type="CDD" id="cd00038">
    <property type="entry name" value="CAP_ED"/>
    <property type="match status" value="1"/>
</dbReference>
<dbReference type="InterPro" id="IPR036390">
    <property type="entry name" value="WH_DNA-bd_sf"/>
</dbReference>